<gene>
    <name evidence="1" type="ORF">D3H65_04420</name>
</gene>
<dbReference type="OrthoDB" id="9814791at2"/>
<evidence type="ECO:0000313" key="2">
    <source>
        <dbReference type="Proteomes" id="UP000263900"/>
    </source>
</evidence>
<protein>
    <recommendedName>
        <fullName evidence="3">DUF1579 domain-containing protein</fullName>
    </recommendedName>
</protein>
<reference evidence="1 2" key="1">
    <citation type="submission" date="2018-09" db="EMBL/GenBank/DDBJ databases">
        <title>Genome sequencing of strain 6GH32-13.</title>
        <authorList>
            <person name="Weon H.-Y."/>
            <person name="Heo J."/>
            <person name="Kwon S.-W."/>
        </authorList>
    </citation>
    <scope>NUCLEOTIDE SEQUENCE [LARGE SCALE GENOMIC DNA]</scope>
    <source>
        <strain evidence="1 2">5GH32-13</strain>
    </source>
</reference>
<proteinExistence type="predicted"/>
<dbReference type="Proteomes" id="UP000263900">
    <property type="component" value="Chromosome"/>
</dbReference>
<organism evidence="1 2">
    <name type="scientific">Paraflavitalea soli</name>
    <dbReference type="NCBI Taxonomy" id="2315862"/>
    <lineage>
        <taxon>Bacteria</taxon>
        <taxon>Pseudomonadati</taxon>
        <taxon>Bacteroidota</taxon>
        <taxon>Chitinophagia</taxon>
        <taxon>Chitinophagales</taxon>
        <taxon>Chitinophagaceae</taxon>
        <taxon>Paraflavitalea</taxon>
    </lineage>
</organism>
<dbReference type="SUPFAM" id="SSF69304">
    <property type="entry name" value="Tricorn protease N-terminal domain"/>
    <property type="match status" value="1"/>
</dbReference>
<dbReference type="AlphaFoldDB" id="A0A3B7MVD5"/>
<dbReference type="EMBL" id="CP032157">
    <property type="protein sequence ID" value="AXY78512.1"/>
    <property type="molecule type" value="Genomic_DNA"/>
</dbReference>
<evidence type="ECO:0008006" key="3">
    <source>
        <dbReference type="Google" id="ProtNLM"/>
    </source>
</evidence>
<keyword evidence="2" id="KW-1185">Reference proteome</keyword>
<dbReference type="KEGG" id="pseg:D3H65_04420"/>
<accession>A0A3B7MVD5</accession>
<name>A0A3B7MVD5_9BACT</name>
<evidence type="ECO:0000313" key="1">
    <source>
        <dbReference type="EMBL" id="AXY78512.1"/>
    </source>
</evidence>
<sequence length="199" mass="23366">MYENKVIEDPKEQLKRLLTFDRSIPIPALSFDKDGQLIIKASPTSSHNDFDLLAGKWKMYHKRLKTRLSNNNEWLDMESDDINYGTILNGIGNTDIYFADFDGKPFEGFTLRLFNPDTRLWSLYWVPSNTGILDPPVVGSFDNDIGHFFCKDTYNGKPVIVMFRWDMRDRNHPVWSQAFSPDKGKTWEWNWINVSYRID</sequence>